<dbReference type="SUPFAM" id="SSF55594">
    <property type="entry name" value="HPr-like"/>
    <property type="match status" value="1"/>
</dbReference>
<keyword evidence="3" id="KW-0963">Cytoplasm</keyword>
<evidence type="ECO:0000256" key="1">
    <source>
        <dbReference type="ARBA" id="ARBA00004496"/>
    </source>
</evidence>
<accession>A0A2A2G5J7</accession>
<dbReference type="Proteomes" id="UP000218831">
    <property type="component" value="Unassembled WGS sequence"/>
</dbReference>
<keyword evidence="7" id="KW-1185">Reference proteome</keyword>
<dbReference type="RefSeq" id="WP_095607466.1">
    <property type="nucleotide sequence ID" value="NZ_NSKE01000011.1"/>
</dbReference>
<dbReference type="CDD" id="cd00367">
    <property type="entry name" value="PTS-HPr_like"/>
    <property type="match status" value="1"/>
</dbReference>
<evidence type="ECO:0000256" key="3">
    <source>
        <dbReference type="ARBA" id="ARBA00022490"/>
    </source>
</evidence>
<evidence type="ECO:0000313" key="7">
    <source>
        <dbReference type="Proteomes" id="UP000218831"/>
    </source>
</evidence>
<dbReference type="GO" id="GO:0005737">
    <property type="term" value="C:cytoplasm"/>
    <property type="evidence" value="ECO:0007669"/>
    <property type="project" value="UniProtKB-SubCell"/>
</dbReference>
<dbReference type="PANTHER" id="PTHR33705:SF2">
    <property type="entry name" value="PHOSPHOCARRIER PROTEIN NPR"/>
    <property type="match status" value="1"/>
</dbReference>
<dbReference type="Gene3D" id="3.30.1340.10">
    <property type="entry name" value="HPr-like"/>
    <property type="match status" value="1"/>
</dbReference>
<dbReference type="OrthoDB" id="9809047at2"/>
<feature type="domain" description="HPr" evidence="5">
    <location>
        <begin position="1"/>
        <end position="88"/>
    </location>
</feature>
<dbReference type="InterPro" id="IPR000032">
    <property type="entry name" value="HPr-like"/>
</dbReference>
<comment type="caution">
    <text evidence="6">The sequence shown here is derived from an EMBL/GenBank/DDBJ whole genome shotgun (WGS) entry which is preliminary data.</text>
</comment>
<evidence type="ECO:0000256" key="2">
    <source>
        <dbReference type="ARBA" id="ARBA00010736"/>
    </source>
</evidence>
<dbReference type="EMBL" id="NSKE01000011">
    <property type="protein sequence ID" value="PAU93046.1"/>
    <property type="molecule type" value="Genomic_DNA"/>
</dbReference>
<dbReference type="PROSITE" id="PS00369">
    <property type="entry name" value="PTS_HPR_HIS"/>
    <property type="match status" value="1"/>
</dbReference>
<dbReference type="InterPro" id="IPR035895">
    <property type="entry name" value="HPr-like_sf"/>
</dbReference>
<gene>
    <name evidence="6" type="ORF">CK503_14090</name>
</gene>
<comment type="subcellular location">
    <subcellularLocation>
        <location evidence="1">Cytoplasm</location>
    </subcellularLocation>
</comment>
<name>A0A2A2G5J7_9BACT</name>
<comment type="similarity">
    <text evidence="2">Belongs to the HPr family.</text>
</comment>
<reference evidence="6 7" key="1">
    <citation type="submission" date="2017-08" db="EMBL/GenBank/DDBJ databases">
        <title>Aliifodinibius alkalisoli sp. nov., isolated from saline alkaline soil.</title>
        <authorList>
            <person name="Liu D."/>
            <person name="Zhang G."/>
        </authorList>
    </citation>
    <scope>NUCLEOTIDE SEQUENCE [LARGE SCALE GENOMIC DNA]</scope>
    <source>
        <strain evidence="6 7">WN023</strain>
    </source>
</reference>
<dbReference type="Pfam" id="PF00381">
    <property type="entry name" value="PTS-HPr"/>
    <property type="match status" value="1"/>
</dbReference>
<sequence length="94" mass="10266">MIKEKITIVNDAGLHARPAAALVKVASKYESDFYIHLYGYKVNGKSILGVMTLAAEKGAELELELDGPDEEEAFEAISELINDGFGEVYEDGDE</sequence>
<dbReference type="AlphaFoldDB" id="A0A2A2G5J7"/>
<organism evidence="6 7">
    <name type="scientific">Fodinibius salipaludis</name>
    <dbReference type="NCBI Taxonomy" id="2032627"/>
    <lineage>
        <taxon>Bacteria</taxon>
        <taxon>Pseudomonadati</taxon>
        <taxon>Balneolota</taxon>
        <taxon>Balneolia</taxon>
        <taxon>Balneolales</taxon>
        <taxon>Balneolaceae</taxon>
        <taxon>Fodinibius</taxon>
    </lineage>
</organism>
<dbReference type="PROSITE" id="PS51350">
    <property type="entry name" value="PTS_HPR_DOM"/>
    <property type="match status" value="1"/>
</dbReference>
<dbReference type="InterPro" id="IPR050399">
    <property type="entry name" value="HPr"/>
</dbReference>
<dbReference type="NCBIfam" id="TIGR01003">
    <property type="entry name" value="PTS_HPr_family"/>
    <property type="match status" value="1"/>
</dbReference>
<protein>
    <submittedName>
        <fullName evidence="6">Phosphocarrier protein HPr</fullName>
    </submittedName>
</protein>
<dbReference type="InterPro" id="IPR001020">
    <property type="entry name" value="PTS_HPr_His_P_site"/>
</dbReference>
<evidence type="ECO:0000256" key="4">
    <source>
        <dbReference type="ARBA" id="ARBA00022683"/>
    </source>
</evidence>
<keyword evidence="4" id="KW-0598">Phosphotransferase system</keyword>
<proteinExistence type="inferred from homology"/>
<evidence type="ECO:0000313" key="6">
    <source>
        <dbReference type="EMBL" id="PAU93046.1"/>
    </source>
</evidence>
<evidence type="ECO:0000259" key="5">
    <source>
        <dbReference type="PROSITE" id="PS51350"/>
    </source>
</evidence>
<dbReference type="PANTHER" id="PTHR33705">
    <property type="entry name" value="PHOSPHOCARRIER PROTEIN HPR"/>
    <property type="match status" value="1"/>
</dbReference>
<dbReference type="PRINTS" id="PR00107">
    <property type="entry name" value="PHOSPHOCPHPR"/>
</dbReference>
<dbReference type="GO" id="GO:0009401">
    <property type="term" value="P:phosphoenolpyruvate-dependent sugar phosphotransferase system"/>
    <property type="evidence" value="ECO:0007669"/>
    <property type="project" value="UniProtKB-KW"/>
</dbReference>